<dbReference type="Pfam" id="PF00459">
    <property type="entry name" value="Inositol_P"/>
    <property type="match status" value="1"/>
</dbReference>
<evidence type="ECO:0000256" key="7">
    <source>
        <dbReference type="RuleBase" id="RU364068"/>
    </source>
</evidence>
<keyword evidence="5 7" id="KW-0378">Hydrolase</keyword>
<reference evidence="8 9" key="1">
    <citation type="submission" date="2020-08" db="EMBL/GenBank/DDBJ databases">
        <title>A Genomic Blueprint of the Chicken Gut Microbiome.</title>
        <authorList>
            <person name="Gilroy R."/>
            <person name="Ravi A."/>
            <person name="Getino M."/>
            <person name="Pursley I."/>
            <person name="Horton D.L."/>
            <person name="Alikhan N.-F."/>
            <person name="Baker D."/>
            <person name="Gharbi K."/>
            <person name="Hall N."/>
            <person name="Watson M."/>
            <person name="Adriaenssens E.M."/>
            <person name="Foster-Nyarko E."/>
            <person name="Jarju S."/>
            <person name="Secka A."/>
            <person name="Antonio M."/>
            <person name="Oren A."/>
            <person name="Chaudhuri R."/>
            <person name="La Ragione R.M."/>
            <person name="Hildebrand F."/>
            <person name="Pallen M.J."/>
        </authorList>
    </citation>
    <scope>NUCLEOTIDE SEQUENCE [LARGE SCALE GENOMIC DNA]</scope>
    <source>
        <strain evidence="8 9">Sa2CUA1</strain>
    </source>
</reference>
<keyword evidence="4 7" id="KW-0479">Metal-binding</keyword>
<dbReference type="PANTHER" id="PTHR20854:SF4">
    <property type="entry name" value="INOSITOL-1-MONOPHOSPHATASE-RELATED"/>
    <property type="match status" value="1"/>
</dbReference>
<sequence length="289" mass="31721">MPDIHEITGFTKRIALAAGAIAMEGFRNRELNIDLKKDFHDMVTKYDRACEEYIRSEILAHYPESTIVGEEDGSSVGSGPLTWHIDPIDGTANFARGLALWAVSIGVALDGEMVVGVVYDPANEHLFWADDRGAFLGEEPMHSWGSTAPAQATVACSFPLPRDLVHFPDLALTQFAEVVQQFAHVRTFGSSCISLCWVAAGWIDATISFEADSWDVAASAFIVRRAGGTYVSYLNGEAQPETRDYEKPHYVAAIPGANFELLHEILRTQSKRPLPAASLDHQISEGARR</sequence>
<evidence type="ECO:0000256" key="1">
    <source>
        <dbReference type="ARBA" id="ARBA00001033"/>
    </source>
</evidence>
<dbReference type="InterPro" id="IPR000760">
    <property type="entry name" value="Inositol_monophosphatase-like"/>
</dbReference>
<comment type="similarity">
    <text evidence="3 7">Belongs to the inositol monophosphatase superfamily.</text>
</comment>
<dbReference type="EC" id="3.1.3.25" evidence="7"/>
<dbReference type="Proteomes" id="UP000609874">
    <property type="component" value="Unassembled WGS sequence"/>
</dbReference>
<dbReference type="SUPFAM" id="SSF56655">
    <property type="entry name" value="Carbohydrate phosphatase"/>
    <property type="match status" value="1"/>
</dbReference>
<comment type="caution">
    <text evidence="8">The sequence shown here is derived from an EMBL/GenBank/DDBJ whole genome shotgun (WGS) entry which is preliminary data.</text>
</comment>
<comment type="catalytic activity">
    <reaction evidence="1 7">
        <text>a myo-inositol phosphate + H2O = myo-inositol + phosphate</text>
        <dbReference type="Rhea" id="RHEA:24056"/>
        <dbReference type="ChEBI" id="CHEBI:15377"/>
        <dbReference type="ChEBI" id="CHEBI:17268"/>
        <dbReference type="ChEBI" id="CHEBI:43474"/>
        <dbReference type="ChEBI" id="CHEBI:84139"/>
        <dbReference type="EC" id="3.1.3.25"/>
    </reaction>
</comment>
<keyword evidence="6 7" id="KW-0460">Magnesium</keyword>
<evidence type="ECO:0000256" key="6">
    <source>
        <dbReference type="ARBA" id="ARBA00022842"/>
    </source>
</evidence>
<evidence type="ECO:0000256" key="4">
    <source>
        <dbReference type="ARBA" id="ARBA00022723"/>
    </source>
</evidence>
<dbReference type="InterPro" id="IPR020550">
    <property type="entry name" value="Inositol_monophosphatase_CS"/>
</dbReference>
<evidence type="ECO:0000313" key="9">
    <source>
        <dbReference type="Proteomes" id="UP000609874"/>
    </source>
</evidence>
<dbReference type="InterPro" id="IPR020583">
    <property type="entry name" value="Inositol_monoP_metal-BS"/>
</dbReference>
<evidence type="ECO:0000256" key="2">
    <source>
        <dbReference type="ARBA" id="ARBA00001946"/>
    </source>
</evidence>
<dbReference type="Gene3D" id="3.40.190.80">
    <property type="match status" value="1"/>
</dbReference>
<dbReference type="Gene3D" id="3.30.540.10">
    <property type="entry name" value="Fructose-1,6-Bisphosphatase, subunit A, domain 1"/>
    <property type="match status" value="1"/>
</dbReference>
<gene>
    <name evidence="8" type="ORF">H9639_12970</name>
</gene>
<name>A0ABR8UVV0_9MICC</name>
<comment type="cofactor">
    <cofactor evidence="2 7">
        <name>Mg(2+)</name>
        <dbReference type="ChEBI" id="CHEBI:18420"/>
    </cofactor>
</comment>
<dbReference type="RefSeq" id="WP_191808504.1">
    <property type="nucleotide sequence ID" value="NZ_JACSQD010000006.1"/>
</dbReference>
<accession>A0ABR8UVV0</accession>
<dbReference type="PROSITE" id="PS00630">
    <property type="entry name" value="IMP_2"/>
    <property type="match status" value="1"/>
</dbReference>
<dbReference type="PROSITE" id="PS00629">
    <property type="entry name" value="IMP_1"/>
    <property type="match status" value="1"/>
</dbReference>
<evidence type="ECO:0000256" key="5">
    <source>
        <dbReference type="ARBA" id="ARBA00022801"/>
    </source>
</evidence>
<organism evidence="8 9">
    <name type="scientific">Arthrobacter gallicola</name>
    <dbReference type="NCBI Taxonomy" id="2762225"/>
    <lineage>
        <taxon>Bacteria</taxon>
        <taxon>Bacillati</taxon>
        <taxon>Actinomycetota</taxon>
        <taxon>Actinomycetes</taxon>
        <taxon>Micrococcales</taxon>
        <taxon>Micrococcaceae</taxon>
        <taxon>Arthrobacter</taxon>
    </lineage>
</organism>
<dbReference type="PRINTS" id="PR00377">
    <property type="entry name" value="IMPHPHTASES"/>
</dbReference>
<protein>
    <recommendedName>
        <fullName evidence="7">Inositol-1-monophosphatase</fullName>
        <ecNumber evidence="7">3.1.3.25</ecNumber>
    </recommendedName>
</protein>
<dbReference type="PANTHER" id="PTHR20854">
    <property type="entry name" value="INOSITOL MONOPHOSPHATASE"/>
    <property type="match status" value="1"/>
</dbReference>
<dbReference type="EMBL" id="JACSQD010000006">
    <property type="protein sequence ID" value="MBD7996211.1"/>
    <property type="molecule type" value="Genomic_DNA"/>
</dbReference>
<keyword evidence="9" id="KW-1185">Reference proteome</keyword>
<proteinExistence type="inferred from homology"/>
<evidence type="ECO:0000256" key="3">
    <source>
        <dbReference type="ARBA" id="ARBA00009759"/>
    </source>
</evidence>
<evidence type="ECO:0000313" key="8">
    <source>
        <dbReference type="EMBL" id="MBD7996211.1"/>
    </source>
</evidence>
<dbReference type="CDD" id="cd01639">
    <property type="entry name" value="IMPase"/>
    <property type="match status" value="1"/>
</dbReference>
<dbReference type="InterPro" id="IPR033942">
    <property type="entry name" value="IMPase"/>
</dbReference>